<feature type="transmembrane region" description="Helical" evidence="2">
    <location>
        <begin position="402"/>
        <end position="424"/>
    </location>
</feature>
<keyword evidence="2" id="KW-0472">Membrane</keyword>
<feature type="compositionally biased region" description="Basic residues" evidence="1">
    <location>
        <begin position="698"/>
        <end position="708"/>
    </location>
</feature>
<evidence type="ECO:0000313" key="3">
    <source>
        <dbReference type="EMBL" id="KXZ49203.1"/>
    </source>
</evidence>
<gene>
    <name evidence="3" type="ORF">GPECTOR_22g793</name>
</gene>
<keyword evidence="2" id="KW-0812">Transmembrane</keyword>
<feature type="transmembrane region" description="Helical" evidence="2">
    <location>
        <begin position="617"/>
        <end position="635"/>
    </location>
</feature>
<sequence length="708" mass="78195">MLPYTNIKIHAVVLSAVLALAHTAAFVLMLSRTGLDLQHLEVLNNAAWACRGAHEMAIRARVLDSFLADSWYVPGLRVFKGPRDERLREQFEDLLATTEEFKHRHHGVYLGVGELRRLDTKYGLRSIWDAPELDVTLFYDIYSPSDGLPDDDGAASLNITDRVTVKMGLWDLGNLYVTKALDVYQQGLLLSERGVNFTAWSSYRFMRANGVTAVFPAYLRALDALVEITAGELKAGYVQQLGILLAEGCVLSLLAALYMWYVAGKIPVGLTRGLALMSITLEAEDEEEEDDGWLRRHATVGDHRGSAPGAPNDGVDGGGKDKDKAGGGKGEGAGSAGGGAWSSIRFHFRKSTDGDASNRGQSFSGLGPVGTRGRVWGLITRWLRGNKVAPATGRRNLVPSRYMPLMLVLPVLGWALLLIAVSVAGEQMMHGMDASVATFNIVHTFVIRFHRALYYTLELCSATSWAAIDAFKSILSVELERLKTEYTVMLFGNKNDPALVADNHFRLVHTGVLFGGETKPAQLIYHYRGCLAEPDECQPEDSPFYSATVNGLDVLVRQSYGHMESLIVQQPAAISLNSSDFEYVWATSETDMEGGLNLLVQTYYGDVQNRLRREQRLQIALFSVIWIWVMWYLFLQLRPLLARCRRESKRMAELLCQLPNEVDVETLVARAIGGAAAAAAQQQLDKQAAGGRSSGPTKVRRRSIQFFS</sequence>
<evidence type="ECO:0000313" key="4">
    <source>
        <dbReference type="Proteomes" id="UP000075714"/>
    </source>
</evidence>
<feature type="transmembrane region" description="Helical" evidence="2">
    <location>
        <begin position="12"/>
        <end position="30"/>
    </location>
</feature>
<dbReference type="AlphaFoldDB" id="A0A150GHD5"/>
<protein>
    <submittedName>
        <fullName evidence="3">Uncharacterized protein</fullName>
    </submittedName>
</protein>
<keyword evidence="4" id="KW-1185">Reference proteome</keyword>
<dbReference type="Proteomes" id="UP000075714">
    <property type="component" value="Unassembled WGS sequence"/>
</dbReference>
<feature type="transmembrane region" description="Helical" evidence="2">
    <location>
        <begin position="241"/>
        <end position="261"/>
    </location>
</feature>
<organism evidence="3 4">
    <name type="scientific">Gonium pectorale</name>
    <name type="common">Green alga</name>
    <dbReference type="NCBI Taxonomy" id="33097"/>
    <lineage>
        <taxon>Eukaryota</taxon>
        <taxon>Viridiplantae</taxon>
        <taxon>Chlorophyta</taxon>
        <taxon>core chlorophytes</taxon>
        <taxon>Chlorophyceae</taxon>
        <taxon>CS clade</taxon>
        <taxon>Chlamydomonadales</taxon>
        <taxon>Volvocaceae</taxon>
        <taxon>Gonium</taxon>
    </lineage>
</organism>
<proteinExistence type="predicted"/>
<dbReference type="InterPro" id="IPR052994">
    <property type="entry name" value="Tiny_macrocysts_regulators"/>
</dbReference>
<dbReference type="EMBL" id="LSYV01000023">
    <property type="protein sequence ID" value="KXZ49203.1"/>
    <property type="molecule type" value="Genomic_DNA"/>
</dbReference>
<evidence type="ECO:0000256" key="1">
    <source>
        <dbReference type="SAM" id="MobiDB-lite"/>
    </source>
</evidence>
<dbReference type="PANTHER" id="PTHR31600:SF2">
    <property type="entry name" value="GAMETE ENRICHED GENE 10 PROTEIN-RELATED"/>
    <property type="match status" value="1"/>
</dbReference>
<feature type="compositionally biased region" description="Gly residues" evidence="1">
    <location>
        <begin position="327"/>
        <end position="338"/>
    </location>
</feature>
<feature type="region of interest" description="Disordered" evidence="1">
    <location>
        <begin position="299"/>
        <end position="338"/>
    </location>
</feature>
<dbReference type="PANTHER" id="PTHR31600">
    <property type="entry name" value="TINY MACROCYSTS PROTEIN B-RELATED"/>
    <property type="match status" value="1"/>
</dbReference>
<comment type="caution">
    <text evidence="3">The sequence shown here is derived from an EMBL/GenBank/DDBJ whole genome shotgun (WGS) entry which is preliminary data.</text>
</comment>
<accession>A0A150GHD5</accession>
<name>A0A150GHD5_GONPE</name>
<dbReference type="OrthoDB" id="540670at2759"/>
<feature type="region of interest" description="Disordered" evidence="1">
    <location>
        <begin position="686"/>
        <end position="708"/>
    </location>
</feature>
<reference evidence="4" key="1">
    <citation type="journal article" date="2016" name="Nat. Commun.">
        <title>The Gonium pectorale genome demonstrates co-option of cell cycle regulation during the evolution of multicellularity.</title>
        <authorList>
            <person name="Hanschen E.R."/>
            <person name="Marriage T.N."/>
            <person name="Ferris P.J."/>
            <person name="Hamaji T."/>
            <person name="Toyoda A."/>
            <person name="Fujiyama A."/>
            <person name="Neme R."/>
            <person name="Noguchi H."/>
            <person name="Minakuchi Y."/>
            <person name="Suzuki M."/>
            <person name="Kawai-Toyooka H."/>
            <person name="Smith D.R."/>
            <person name="Sparks H."/>
            <person name="Anderson J."/>
            <person name="Bakaric R."/>
            <person name="Luria V."/>
            <person name="Karger A."/>
            <person name="Kirschner M.W."/>
            <person name="Durand P.M."/>
            <person name="Michod R.E."/>
            <person name="Nozaki H."/>
            <person name="Olson B.J."/>
        </authorList>
    </citation>
    <scope>NUCLEOTIDE SEQUENCE [LARGE SCALE GENOMIC DNA]</scope>
    <source>
        <strain evidence="4">NIES-2863</strain>
    </source>
</reference>
<evidence type="ECO:0000256" key="2">
    <source>
        <dbReference type="SAM" id="Phobius"/>
    </source>
</evidence>
<keyword evidence="2" id="KW-1133">Transmembrane helix</keyword>